<protein>
    <recommendedName>
        <fullName evidence="3">BON domain-containing protein</fullName>
    </recommendedName>
</protein>
<evidence type="ECO:0000259" key="3">
    <source>
        <dbReference type="PROSITE" id="PS50914"/>
    </source>
</evidence>
<dbReference type="Proteomes" id="UP000494122">
    <property type="component" value="Unassembled WGS sequence"/>
</dbReference>
<feature type="region of interest" description="Disordered" evidence="1">
    <location>
        <begin position="205"/>
        <end position="250"/>
    </location>
</feature>
<dbReference type="RefSeq" id="WP_100507618.1">
    <property type="nucleotide sequence ID" value="NZ_CADILE010000005.1"/>
</dbReference>
<feature type="compositionally biased region" description="Low complexity" evidence="1">
    <location>
        <begin position="206"/>
        <end position="218"/>
    </location>
</feature>
<dbReference type="Gene3D" id="3.40.1520.20">
    <property type="match status" value="1"/>
</dbReference>
<evidence type="ECO:0000256" key="2">
    <source>
        <dbReference type="SAM" id="SignalP"/>
    </source>
</evidence>
<dbReference type="PROSITE" id="PS51257">
    <property type="entry name" value="PROKAR_LIPOPROTEIN"/>
    <property type="match status" value="1"/>
</dbReference>
<dbReference type="PANTHER" id="PTHR34606">
    <property type="entry name" value="BON DOMAIN-CONTAINING PROTEIN"/>
    <property type="match status" value="1"/>
</dbReference>
<proteinExistence type="predicted"/>
<feature type="compositionally biased region" description="Low complexity" evidence="1">
    <location>
        <begin position="228"/>
        <end position="243"/>
    </location>
</feature>
<evidence type="ECO:0000313" key="4">
    <source>
        <dbReference type="EMBL" id="CAB3857195.1"/>
    </source>
</evidence>
<organism evidence="4 5">
    <name type="scientific">Achromobacter ruhlandii</name>
    <dbReference type="NCBI Taxonomy" id="72557"/>
    <lineage>
        <taxon>Bacteria</taxon>
        <taxon>Pseudomonadati</taxon>
        <taxon>Pseudomonadota</taxon>
        <taxon>Betaproteobacteria</taxon>
        <taxon>Burkholderiales</taxon>
        <taxon>Alcaligenaceae</taxon>
        <taxon>Achromobacter</taxon>
    </lineage>
</organism>
<dbReference type="PANTHER" id="PTHR34606:SF15">
    <property type="entry name" value="BON DOMAIN-CONTAINING PROTEIN"/>
    <property type="match status" value="1"/>
</dbReference>
<dbReference type="AlphaFoldDB" id="A0A2M9H1D9"/>
<gene>
    <name evidence="4" type="ORF">LMG3328_02086</name>
</gene>
<reference evidence="4 5" key="1">
    <citation type="submission" date="2020-04" db="EMBL/GenBank/DDBJ databases">
        <authorList>
            <person name="De Canck E."/>
        </authorList>
    </citation>
    <scope>NUCLEOTIDE SEQUENCE [LARGE SCALE GENOMIC DNA]</scope>
    <source>
        <strain evidence="4 5">LMG 3328</strain>
    </source>
</reference>
<feature type="domain" description="BON" evidence="3">
    <location>
        <begin position="55"/>
        <end position="122"/>
    </location>
</feature>
<keyword evidence="2" id="KW-0732">Signal</keyword>
<dbReference type="InterPro" id="IPR007055">
    <property type="entry name" value="BON_dom"/>
</dbReference>
<dbReference type="InterPro" id="IPR051686">
    <property type="entry name" value="Lipoprotein_DolP"/>
</dbReference>
<dbReference type="Pfam" id="PF04972">
    <property type="entry name" value="BON"/>
    <property type="match status" value="2"/>
</dbReference>
<dbReference type="SMART" id="SM00749">
    <property type="entry name" value="BON"/>
    <property type="match status" value="2"/>
</dbReference>
<dbReference type="PROSITE" id="PS50914">
    <property type="entry name" value="BON"/>
    <property type="match status" value="2"/>
</dbReference>
<name>A0A2M9H1D9_9BURK</name>
<dbReference type="EMBL" id="CADILE010000005">
    <property type="protein sequence ID" value="CAB3857195.1"/>
    <property type="molecule type" value="Genomic_DNA"/>
</dbReference>
<evidence type="ECO:0000256" key="1">
    <source>
        <dbReference type="SAM" id="MobiDB-lite"/>
    </source>
</evidence>
<dbReference type="InterPro" id="IPR014004">
    <property type="entry name" value="Transpt-assoc_nodulatn_dom_bac"/>
</dbReference>
<feature type="domain" description="BON" evidence="3">
    <location>
        <begin position="131"/>
        <end position="198"/>
    </location>
</feature>
<sequence>MISDVRHATRPLLLAAALSGAVLSLSACAPLIVGGAAATTAVVVTDRRTSGIQLEDQNMAFKAQKQISDKLGDAARVNAMAYGGHLLLTGDVPTEEAKSQATAIAQSVENVKQVINQLTVGPIASFGVRSNDTWLTSKAKTALINTKYVPSGTIAVTTDHSVVYLMGKVTQAEGDYAANAVADLGGVAKVVKLFETISREEAIRLSSSGSKSTTTETKAPIESGAGAGAADSGSSAPSSGGSAVEAMPIK</sequence>
<feature type="chain" id="PRO_5043478576" description="BON domain-containing protein" evidence="2">
    <location>
        <begin position="30"/>
        <end position="250"/>
    </location>
</feature>
<evidence type="ECO:0000313" key="5">
    <source>
        <dbReference type="Proteomes" id="UP000494122"/>
    </source>
</evidence>
<accession>A0A2M9H1D9</accession>
<feature type="signal peptide" evidence="2">
    <location>
        <begin position="1"/>
        <end position="29"/>
    </location>
</feature>